<dbReference type="PROSITE" id="PS50134">
    <property type="entry name" value="ZF_TAZ"/>
    <property type="match status" value="2"/>
</dbReference>
<dbReference type="Pfam" id="PF02135">
    <property type="entry name" value="zf-TAZ"/>
    <property type="match status" value="2"/>
</dbReference>
<dbReference type="SMART" id="SM00551">
    <property type="entry name" value="ZnF_TAZ"/>
    <property type="match status" value="2"/>
</dbReference>
<keyword evidence="3" id="KW-0488">Methylation</keyword>
<evidence type="ECO:0000256" key="4">
    <source>
        <dbReference type="ARBA" id="ARBA00022679"/>
    </source>
</evidence>
<dbReference type="Gene3D" id="2.10.110.40">
    <property type="match status" value="1"/>
</dbReference>
<evidence type="ECO:0000259" key="21">
    <source>
        <dbReference type="PROSITE" id="PS51727"/>
    </source>
</evidence>
<keyword evidence="11" id="KW-0010">Activator</keyword>
<evidence type="ECO:0000256" key="6">
    <source>
        <dbReference type="ARBA" id="ARBA00022771"/>
    </source>
</evidence>
<dbReference type="Gene3D" id="1.10.246.20">
    <property type="entry name" value="Coactivator CBP, KIX domain"/>
    <property type="match status" value="1"/>
</dbReference>
<feature type="compositionally biased region" description="Low complexity" evidence="18">
    <location>
        <begin position="1691"/>
        <end position="1724"/>
    </location>
</feature>
<dbReference type="Pfam" id="PF06001">
    <property type="entry name" value="RING_CBP-p300"/>
    <property type="match status" value="1"/>
</dbReference>
<feature type="compositionally biased region" description="Polar residues" evidence="18">
    <location>
        <begin position="1173"/>
        <end position="1190"/>
    </location>
</feature>
<keyword evidence="13" id="KW-0539">Nucleus</keyword>
<dbReference type="InterPro" id="IPR038547">
    <property type="entry name" value="RING_CBP-p300_sf"/>
</dbReference>
<dbReference type="EC" id="2.3.1.48" evidence="2"/>
<evidence type="ECO:0000256" key="7">
    <source>
        <dbReference type="ARBA" id="ARBA00022833"/>
    </source>
</evidence>
<feature type="compositionally biased region" description="Polar residues" evidence="18">
    <location>
        <begin position="243"/>
        <end position="256"/>
    </location>
</feature>
<reference evidence="23" key="1">
    <citation type="submission" date="2022-11" db="UniProtKB">
        <authorList>
            <consortium name="WormBaseParasite"/>
        </authorList>
    </citation>
    <scope>IDENTIFICATION</scope>
</reference>
<dbReference type="GO" id="GO:0005634">
    <property type="term" value="C:nucleus"/>
    <property type="evidence" value="ECO:0007669"/>
    <property type="project" value="UniProtKB-SubCell"/>
</dbReference>
<comment type="subcellular location">
    <subcellularLocation>
        <location evidence="1">Nucleus</location>
    </subcellularLocation>
</comment>
<dbReference type="InterPro" id="IPR031162">
    <property type="entry name" value="CBP_P300_HAT"/>
</dbReference>
<feature type="zinc finger region" description="TAZ-type" evidence="17">
    <location>
        <begin position="19"/>
        <end position="104"/>
    </location>
</feature>
<dbReference type="WBParaSite" id="maker-E.canG7_contigs_4505-snap-gene-0.14-mRNA-1">
    <property type="protein sequence ID" value="maker-E.canG7_contigs_4505-snap-gene-0.14-mRNA-1"/>
    <property type="gene ID" value="EcG7_06956"/>
</dbReference>
<dbReference type="InterPro" id="IPR013178">
    <property type="entry name" value="Histone_AcTrfase_Rtt109/CBP"/>
</dbReference>
<keyword evidence="10 16" id="KW-0103">Bromodomain</keyword>
<comment type="catalytic activity">
    <reaction evidence="15">
        <text>L-lysyl-[protein] + acetyl-CoA = N(6)-acetyl-L-lysyl-[protein] + CoA + H(+)</text>
        <dbReference type="Rhea" id="RHEA:45948"/>
        <dbReference type="Rhea" id="RHEA-COMP:9752"/>
        <dbReference type="Rhea" id="RHEA-COMP:10731"/>
        <dbReference type="ChEBI" id="CHEBI:15378"/>
        <dbReference type="ChEBI" id="CHEBI:29969"/>
        <dbReference type="ChEBI" id="CHEBI:57287"/>
        <dbReference type="ChEBI" id="CHEBI:57288"/>
        <dbReference type="ChEBI" id="CHEBI:61930"/>
        <dbReference type="EC" id="2.3.1.48"/>
    </reaction>
</comment>
<keyword evidence="6 17" id="KW-0863">Zinc-finger</keyword>
<feature type="region of interest" description="Disordered" evidence="18">
    <location>
        <begin position="242"/>
        <end position="272"/>
    </location>
</feature>
<evidence type="ECO:0000256" key="9">
    <source>
        <dbReference type="ARBA" id="ARBA00023015"/>
    </source>
</evidence>
<sequence length="1756" mass="198555">MQPSCSQLRERQTNGSSFVDETLSAARKYVLILRHSAECRQKELNGVPNPCPFTVCAQMRQLLSHICTCNRGSDCTFRHCATCKQLKNHSDHCDDPRCVVCPSRFPLDGSATGRYSFNDCNSITPHNQSFLLNGGHSQVYHSSSTPSVSEMRPMAISTVPLTNGFDWRLEYNAAKREEIVRSHAGQVFPPPTYNDCRSEAVFTLFKDQEMKMFKESLTEQDYLSSLQRFVVRLQNELKHKSRINPSALANGNSSSPARAKEDTLSEQKNPRSQLSVFCDSNAKVPESAFEASNGLSQDCTDSSNRLCKQPITEPLTPSCANGSLVLKKDEPLDIPIKPEPSANLDSGRRCTWTKEQLKEAFIPLVLNISNQEPHSVHFRTPVPFEELKLSDYPSIVPFPMDLSTIEKKLKSGQYVDPWDVVDDFWLMFNNAWRYNRKNSKIYKACSRLSEIFEGIVDPLMQKLGFCCGHAYVHHPHVLTCLTDKSCNINRDDIYYVYETKEKNQKKELLDKYIVCEKCYQNAGSTITIDDQSSPVHLRKNLFEKQVNNTIVNEKFVNCRECGRKWHKVCACHMDEIWPSGFVCNTCRKMYGICRSPNRFTAKRLPTCKLSDFLEKRVNDFMKRNESQTNEVIIRVLASANKTVEVKKYMREIFSDSGKFPESFPYRAKVIFAFQELDGQEVCFFGLYVQEYSSDCPAPNKRRVYIAYLDSVYFFQPKQYRTDVYHEILIGYLHYAKKQGFANAHIWACPPGEGDDYIFHMHPPDQKIPKPKRLQDWYRKMLQKAHNERIVVDYNNIYQDAVDTNCLSPVDVPYFDGDLWPNTLEELLKPAVESRRKFREEEELLRTEVDDYADGVDDDGDSNQGSFDSDRKPGSAGSGSVCMNGIENRKKTKKRKMKRAASSLSIHGGSKRKRLSAAAASGDTEAEVQRRLEEMLQRHSEAFLTINLHSRSQIASLQPIKDPDPLFASELMECRDTFLSRARERHLEFSSLRRAKFSTLAFLYDIHTENKDAFIYSCNSCQKEIEAPRQCKQCPNYFLCEDCFKAYGHRHPMEKIVLSDDNGSTAAVQQSDRLKMERCVELLKHTSSCRDANCRNQACRDMKRRLGHFMTQHDRSKCFWCRQIHRILSAHSTKCNDSNCQVMYCAHYKAVKKQQESQQRLRKLQTLRRRQKTMQCSHNIKTPQQPNTPQSIAITNISSGAAPQLVASTASPTVFNAPSSSEPPHSFSSQTSLTSPHSVSNSRNSPSKPTSASAHPTALQYSHSSPYQHAPHASPLSVTATKSLSSHQTLHLTSPADYHQAASVASPYAHQPLYQQQQSQMVQQHQVHPPQPQQTRSYSNEAGFVRQGNNSTSNFYENGQSSCIRNPMVAASPRMPYQAPVPDNEDVYPMSAAGVKRPFFGECDVMSAGAVSASMYAMGGGGQSLKQLRLMMPPHPQQTSLQSSAPEQQQQSMHWAGGVTVTNGQIMPPISITGGKVAQMGPVRPQQPLSTQTTTSPSYLGNMSNQPPSSAEVEMVLSARRSTANEMEFNSWLHQQSHLVPAWNYIRSQQKVVVPTKSFQYSTQQPMPQQLMRGSVGFLSTPQQQRLVQQNQNTSNPWPMQQQPQAPQDLWGVRQSCYVPQGKFPCGQNLQQQQHPVMATNPYLTSAFPPRYPSPISSSTGPGGMLRAPVAQQRMPTPAPVSPRPPPPPYGPQQQQQPSLMLSQLLVQPHSQLQQHQQLLQRPLQDCTSQPQPPPPPQQQQISHTRLPNSDVSTKGI</sequence>
<keyword evidence="5 17" id="KW-0479">Metal-binding</keyword>
<dbReference type="SUPFAM" id="SSF57850">
    <property type="entry name" value="RING/U-box"/>
    <property type="match status" value="1"/>
</dbReference>
<dbReference type="InterPro" id="IPR001487">
    <property type="entry name" value="Bromodomain"/>
</dbReference>
<keyword evidence="4" id="KW-0808">Transferase</keyword>
<feature type="compositionally biased region" description="Basic and acidic residues" evidence="18">
    <location>
        <begin position="258"/>
        <end position="269"/>
    </location>
</feature>
<evidence type="ECO:0000256" key="8">
    <source>
        <dbReference type="ARBA" id="ARBA00022853"/>
    </source>
</evidence>
<name>A0A915EXC6_9CEST</name>
<evidence type="ECO:0000256" key="13">
    <source>
        <dbReference type="ARBA" id="ARBA00023242"/>
    </source>
</evidence>
<evidence type="ECO:0000256" key="11">
    <source>
        <dbReference type="ARBA" id="ARBA00023159"/>
    </source>
</evidence>
<dbReference type="PANTHER" id="PTHR13808">
    <property type="entry name" value="CBP/P300-RELATED"/>
    <property type="match status" value="1"/>
</dbReference>
<feature type="compositionally biased region" description="Polar residues" evidence="18">
    <location>
        <begin position="1232"/>
        <end position="1266"/>
    </location>
</feature>
<feature type="compositionally biased region" description="Low complexity" evidence="18">
    <location>
        <begin position="1485"/>
        <end position="1497"/>
    </location>
</feature>
<evidence type="ECO:0000256" key="5">
    <source>
        <dbReference type="ARBA" id="ARBA00022723"/>
    </source>
</evidence>
<dbReference type="InterPro" id="IPR013083">
    <property type="entry name" value="Znf_RING/FYVE/PHD"/>
</dbReference>
<dbReference type="CDD" id="cd15557">
    <property type="entry name" value="PHD_CBP_p300"/>
    <property type="match status" value="1"/>
</dbReference>
<dbReference type="PROSITE" id="PS51727">
    <property type="entry name" value="CBP_P300_HAT"/>
    <property type="match status" value="1"/>
</dbReference>
<feature type="compositionally biased region" description="Polar residues" evidence="18">
    <location>
        <begin position="1741"/>
        <end position="1756"/>
    </location>
</feature>
<feature type="domain" description="TAZ-type" evidence="20">
    <location>
        <begin position="19"/>
        <end position="104"/>
    </location>
</feature>
<dbReference type="SMART" id="SM00297">
    <property type="entry name" value="BROMO"/>
    <property type="match status" value="1"/>
</dbReference>
<dbReference type="GO" id="GO:0008270">
    <property type="term" value="F:zinc ion binding"/>
    <property type="evidence" value="ECO:0007669"/>
    <property type="project" value="UniProtKB-KW"/>
</dbReference>
<dbReference type="GO" id="GO:0031490">
    <property type="term" value="F:chromatin DNA binding"/>
    <property type="evidence" value="ECO:0007669"/>
    <property type="project" value="TreeGrafter"/>
</dbReference>
<evidence type="ECO:0000256" key="2">
    <source>
        <dbReference type="ARBA" id="ARBA00013184"/>
    </source>
</evidence>
<proteinExistence type="predicted"/>
<dbReference type="Proteomes" id="UP000887562">
    <property type="component" value="Unplaced"/>
</dbReference>
<feature type="domain" description="CBP/p300-type HAT" evidence="21">
    <location>
        <begin position="598"/>
        <end position="1010"/>
    </location>
</feature>
<evidence type="ECO:0000256" key="10">
    <source>
        <dbReference type="ARBA" id="ARBA00023117"/>
    </source>
</evidence>
<evidence type="ECO:0000313" key="22">
    <source>
        <dbReference type="Proteomes" id="UP000887562"/>
    </source>
</evidence>
<feature type="compositionally biased region" description="Acidic residues" evidence="18">
    <location>
        <begin position="849"/>
        <end position="860"/>
    </location>
</feature>
<organism evidence="22 23">
    <name type="scientific">Echinococcus canadensis</name>
    <dbReference type="NCBI Taxonomy" id="519352"/>
    <lineage>
        <taxon>Eukaryota</taxon>
        <taxon>Metazoa</taxon>
        <taxon>Spiralia</taxon>
        <taxon>Lophotrochozoa</taxon>
        <taxon>Platyhelminthes</taxon>
        <taxon>Cestoda</taxon>
        <taxon>Eucestoda</taxon>
        <taxon>Cyclophyllidea</taxon>
        <taxon>Taeniidae</taxon>
        <taxon>Echinococcus</taxon>
        <taxon>Echinococcus canadensis group</taxon>
    </lineage>
</organism>
<keyword evidence="12" id="KW-0804">Transcription</keyword>
<feature type="compositionally biased region" description="Low complexity" evidence="18">
    <location>
        <begin position="1217"/>
        <end position="1231"/>
    </location>
</feature>
<feature type="zinc finger region" description="TAZ-type" evidence="17">
    <location>
        <begin position="1068"/>
        <end position="1147"/>
    </location>
</feature>
<dbReference type="Gene3D" id="3.30.40.10">
    <property type="entry name" value="Zinc/RING finger domain, C3HC4 (zinc finger)"/>
    <property type="match status" value="1"/>
</dbReference>
<dbReference type="GO" id="GO:0140297">
    <property type="term" value="F:DNA-binding transcription factor binding"/>
    <property type="evidence" value="ECO:0007669"/>
    <property type="project" value="UniProtKB-ARBA"/>
</dbReference>
<dbReference type="PRINTS" id="PR00503">
    <property type="entry name" value="BROMODOMAIN"/>
</dbReference>
<dbReference type="InterPro" id="IPR036529">
    <property type="entry name" value="KIX_dom_sf"/>
</dbReference>
<feature type="region of interest" description="Disordered" evidence="18">
    <location>
        <begin position="1212"/>
        <end position="1281"/>
    </location>
</feature>
<feature type="domain" description="TAZ-type" evidence="20">
    <location>
        <begin position="1068"/>
        <end position="1147"/>
    </location>
</feature>
<dbReference type="PANTHER" id="PTHR13808:SF1">
    <property type="entry name" value="HISTONE ACETYLTRANSFERASE"/>
    <property type="match status" value="1"/>
</dbReference>
<keyword evidence="22" id="KW-1185">Reference proteome</keyword>
<dbReference type="InterPro" id="IPR035898">
    <property type="entry name" value="TAZ_dom_sf"/>
</dbReference>
<keyword evidence="9" id="KW-0805">Transcription regulation</keyword>
<evidence type="ECO:0000259" key="20">
    <source>
        <dbReference type="PROSITE" id="PS50134"/>
    </source>
</evidence>
<evidence type="ECO:0000313" key="23">
    <source>
        <dbReference type="WBParaSite" id="maker-E.canG7_contigs_4505-snap-gene-0.14-mRNA-1"/>
    </source>
</evidence>
<feature type="compositionally biased region" description="Polar residues" evidence="18">
    <location>
        <begin position="1498"/>
        <end position="1508"/>
    </location>
</feature>
<dbReference type="InterPro" id="IPR000433">
    <property type="entry name" value="Znf_ZZ"/>
</dbReference>
<protein>
    <recommendedName>
        <fullName evidence="2">histone acetyltransferase</fullName>
        <ecNumber evidence="2">2.3.1.48</ecNumber>
    </recommendedName>
</protein>
<feature type="region of interest" description="Disordered" evidence="18">
    <location>
        <begin position="1313"/>
        <end position="1336"/>
    </location>
</feature>
<dbReference type="Pfam" id="PF08214">
    <property type="entry name" value="HAT_KAT11"/>
    <property type="match status" value="1"/>
</dbReference>
<dbReference type="GO" id="GO:0004402">
    <property type="term" value="F:histone acetyltransferase activity"/>
    <property type="evidence" value="ECO:0007669"/>
    <property type="project" value="InterPro"/>
</dbReference>
<dbReference type="Gene3D" id="1.20.920.10">
    <property type="entry name" value="Bromodomain-like"/>
    <property type="match status" value="1"/>
</dbReference>
<evidence type="ECO:0000256" key="3">
    <source>
        <dbReference type="ARBA" id="ARBA00022481"/>
    </source>
</evidence>
<dbReference type="GO" id="GO:0005667">
    <property type="term" value="C:transcription regulator complex"/>
    <property type="evidence" value="ECO:0007669"/>
    <property type="project" value="TreeGrafter"/>
</dbReference>
<dbReference type="SMART" id="SM01250">
    <property type="entry name" value="KAT11"/>
    <property type="match status" value="1"/>
</dbReference>
<dbReference type="Gene3D" id="3.30.60.90">
    <property type="match status" value="1"/>
</dbReference>
<dbReference type="GO" id="GO:0045944">
    <property type="term" value="P:positive regulation of transcription by RNA polymerase II"/>
    <property type="evidence" value="ECO:0007669"/>
    <property type="project" value="TreeGrafter"/>
</dbReference>
<dbReference type="InterPro" id="IPR056484">
    <property type="entry name" value="PHD_P300"/>
</dbReference>
<keyword evidence="14" id="KW-0012">Acyltransferase</keyword>
<dbReference type="PROSITE" id="PS50014">
    <property type="entry name" value="BROMODOMAIN_2"/>
    <property type="match status" value="1"/>
</dbReference>
<dbReference type="InterPro" id="IPR036427">
    <property type="entry name" value="Bromodomain-like_sf"/>
</dbReference>
<dbReference type="InterPro" id="IPR000197">
    <property type="entry name" value="Znf_TAZ"/>
</dbReference>
<feature type="compositionally biased region" description="Basic residues" evidence="18">
    <location>
        <begin position="889"/>
        <end position="898"/>
    </location>
</feature>
<dbReference type="InterPro" id="IPR043145">
    <property type="entry name" value="Znf_ZZ_sf"/>
</dbReference>
<feature type="compositionally biased region" description="Pro residues" evidence="18">
    <location>
        <begin position="1676"/>
        <end position="1690"/>
    </location>
</feature>
<feature type="region of interest" description="Disordered" evidence="18">
    <location>
        <begin position="848"/>
        <end position="925"/>
    </location>
</feature>
<dbReference type="CDD" id="cd15802">
    <property type="entry name" value="RING_CBP-p300"/>
    <property type="match status" value="1"/>
</dbReference>
<dbReference type="Gene3D" id="1.20.1020.10">
    <property type="entry name" value="TAZ domain"/>
    <property type="match status" value="2"/>
</dbReference>
<dbReference type="GO" id="GO:0003713">
    <property type="term" value="F:transcription coactivator activity"/>
    <property type="evidence" value="ECO:0007669"/>
    <property type="project" value="TreeGrafter"/>
</dbReference>
<feature type="region of interest" description="Disordered" evidence="18">
    <location>
        <begin position="1648"/>
        <end position="1756"/>
    </location>
</feature>
<accession>A0A915EXC6</accession>
<keyword evidence="8" id="KW-0156">Chromatin regulator</keyword>
<dbReference type="Pfam" id="PF00439">
    <property type="entry name" value="Bromodomain"/>
    <property type="match status" value="1"/>
</dbReference>
<evidence type="ECO:0000256" key="15">
    <source>
        <dbReference type="ARBA" id="ARBA00048017"/>
    </source>
</evidence>
<evidence type="ECO:0000256" key="12">
    <source>
        <dbReference type="ARBA" id="ARBA00023163"/>
    </source>
</evidence>
<evidence type="ECO:0000256" key="18">
    <source>
        <dbReference type="SAM" id="MobiDB-lite"/>
    </source>
</evidence>
<dbReference type="GO" id="GO:0000123">
    <property type="term" value="C:histone acetyltransferase complex"/>
    <property type="evidence" value="ECO:0007669"/>
    <property type="project" value="TreeGrafter"/>
</dbReference>
<feature type="region of interest" description="Disordered" evidence="18">
    <location>
        <begin position="1480"/>
        <end position="1508"/>
    </location>
</feature>
<keyword evidence="7 17" id="KW-0862">Zinc</keyword>
<feature type="region of interest" description="Disordered" evidence="18">
    <location>
        <begin position="1167"/>
        <end position="1190"/>
    </location>
</feature>
<evidence type="ECO:0000256" key="16">
    <source>
        <dbReference type="PROSITE-ProRule" id="PRU00035"/>
    </source>
</evidence>
<dbReference type="SMART" id="SM00291">
    <property type="entry name" value="ZnF_ZZ"/>
    <property type="match status" value="1"/>
</dbReference>
<feature type="domain" description="Bromo" evidence="19">
    <location>
        <begin position="370"/>
        <end position="442"/>
    </location>
</feature>
<evidence type="ECO:0000259" key="19">
    <source>
        <dbReference type="PROSITE" id="PS50014"/>
    </source>
</evidence>
<dbReference type="InterPro" id="IPR010303">
    <property type="entry name" value="RING_CBP-p300"/>
</dbReference>
<evidence type="ECO:0000256" key="14">
    <source>
        <dbReference type="ARBA" id="ARBA00023315"/>
    </source>
</evidence>
<evidence type="ECO:0000256" key="17">
    <source>
        <dbReference type="PROSITE-ProRule" id="PRU00203"/>
    </source>
</evidence>
<dbReference type="SUPFAM" id="SSF47370">
    <property type="entry name" value="Bromodomain"/>
    <property type="match status" value="1"/>
</dbReference>
<feature type="compositionally biased region" description="Low complexity" evidence="18">
    <location>
        <begin position="1313"/>
        <end position="1327"/>
    </location>
</feature>
<dbReference type="SUPFAM" id="SSF57933">
    <property type="entry name" value="TAZ domain"/>
    <property type="match status" value="2"/>
</dbReference>
<evidence type="ECO:0000256" key="1">
    <source>
        <dbReference type="ARBA" id="ARBA00004123"/>
    </source>
</evidence>
<dbReference type="Pfam" id="PF23570">
    <property type="entry name" value="PHD_P300"/>
    <property type="match status" value="1"/>
</dbReference>